<dbReference type="SUPFAM" id="SSF53448">
    <property type="entry name" value="Nucleotide-diphospho-sugar transferases"/>
    <property type="match status" value="1"/>
</dbReference>
<keyword evidence="9" id="KW-1185">Reference proteome</keyword>
<dbReference type="GO" id="GO:0006688">
    <property type="term" value="P:glycosphingolipid biosynthetic process"/>
    <property type="evidence" value="ECO:0007669"/>
    <property type="project" value="TreeGrafter"/>
</dbReference>
<dbReference type="Pfam" id="PF04572">
    <property type="entry name" value="Gb3_synth"/>
    <property type="match status" value="1"/>
</dbReference>
<reference evidence="8" key="1">
    <citation type="journal article" date="2020" name="Cell">
        <title>Large-Scale Comparative Analyses of Tick Genomes Elucidate Their Genetic Diversity and Vector Capacities.</title>
        <authorList>
            <consortium name="Tick Genome and Microbiome Consortium (TIGMIC)"/>
            <person name="Jia N."/>
            <person name="Wang J."/>
            <person name="Shi W."/>
            <person name="Du L."/>
            <person name="Sun Y."/>
            <person name="Zhan W."/>
            <person name="Jiang J.F."/>
            <person name="Wang Q."/>
            <person name="Zhang B."/>
            <person name="Ji P."/>
            <person name="Bell-Sakyi L."/>
            <person name="Cui X.M."/>
            <person name="Yuan T.T."/>
            <person name="Jiang B.G."/>
            <person name="Yang W.F."/>
            <person name="Lam T.T."/>
            <person name="Chang Q.C."/>
            <person name="Ding S.J."/>
            <person name="Wang X.J."/>
            <person name="Zhu J.G."/>
            <person name="Ruan X.D."/>
            <person name="Zhao L."/>
            <person name="Wei J.T."/>
            <person name="Ye R.Z."/>
            <person name="Que T.C."/>
            <person name="Du C.H."/>
            <person name="Zhou Y.H."/>
            <person name="Cheng J.X."/>
            <person name="Dai P.F."/>
            <person name="Guo W.B."/>
            <person name="Han X.H."/>
            <person name="Huang E.J."/>
            <person name="Li L.F."/>
            <person name="Wei W."/>
            <person name="Gao Y.C."/>
            <person name="Liu J.Z."/>
            <person name="Shao H.Z."/>
            <person name="Wang X."/>
            <person name="Wang C.C."/>
            <person name="Yang T.C."/>
            <person name="Huo Q.B."/>
            <person name="Li W."/>
            <person name="Chen H.Y."/>
            <person name="Chen S.E."/>
            <person name="Zhou L.G."/>
            <person name="Ni X.B."/>
            <person name="Tian J.H."/>
            <person name="Sheng Y."/>
            <person name="Liu T."/>
            <person name="Pan Y.S."/>
            <person name="Xia L.Y."/>
            <person name="Li J."/>
            <person name="Zhao F."/>
            <person name="Cao W.C."/>
        </authorList>
    </citation>
    <scope>NUCLEOTIDE SEQUENCE</scope>
    <source>
        <strain evidence="8">Rmic-2018</strain>
    </source>
</reference>
<dbReference type="EMBL" id="JABSTU010004467">
    <property type="protein sequence ID" value="KAH7958143.1"/>
    <property type="molecule type" value="Genomic_DNA"/>
</dbReference>
<evidence type="ECO:0000256" key="2">
    <source>
        <dbReference type="ARBA" id="ARBA00009003"/>
    </source>
</evidence>
<accession>A0A9J6CYM7</accession>
<keyword evidence="5" id="KW-0333">Golgi apparatus</keyword>
<dbReference type="Pfam" id="PF04488">
    <property type="entry name" value="Gly_transf_sug"/>
    <property type="match status" value="1"/>
</dbReference>
<evidence type="ECO:0000259" key="7">
    <source>
        <dbReference type="Pfam" id="PF04572"/>
    </source>
</evidence>
<evidence type="ECO:0000256" key="6">
    <source>
        <dbReference type="ARBA" id="ARBA00023136"/>
    </source>
</evidence>
<comment type="caution">
    <text evidence="8">The sequence shown here is derived from an EMBL/GenBank/DDBJ whole genome shotgun (WGS) entry which is preliminary data.</text>
</comment>
<comment type="similarity">
    <text evidence="2">Belongs to the glycosyltransferase 32 family.</text>
</comment>
<keyword evidence="6" id="KW-0472">Membrane</keyword>
<dbReference type="Gene3D" id="3.90.550.20">
    <property type="match status" value="1"/>
</dbReference>
<reference evidence="8" key="2">
    <citation type="submission" date="2021-09" db="EMBL/GenBank/DDBJ databases">
        <authorList>
            <person name="Jia N."/>
            <person name="Wang J."/>
            <person name="Shi W."/>
            <person name="Du L."/>
            <person name="Sun Y."/>
            <person name="Zhan W."/>
            <person name="Jiang J."/>
            <person name="Wang Q."/>
            <person name="Zhang B."/>
            <person name="Ji P."/>
            <person name="Sakyi L.B."/>
            <person name="Cui X."/>
            <person name="Yuan T."/>
            <person name="Jiang B."/>
            <person name="Yang W."/>
            <person name="Lam T.T.-Y."/>
            <person name="Chang Q."/>
            <person name="Ding S."/>
            <person name="Wang X."/>
            <person name="Zhu J."/>
            <person name="Ruan X."/>
            <person name="Zhao L."/>
            <person name="Wei J."/>
            <person name="Que T."/>
            <person name="Du C."/>
            <person name="Cheng J."/>
            <person name="Dai P."/>
            <person name="Han X."/>
            <person name="Huang E."/>
            <person name="Gao Y."/>
            <person name="Liu J."/>
            <person name="Shao H."/>
            <person name="Ye R."/>
            <person name="Li L."/>
            <person name="Wei W."/>
            <person name="Wang X."/>
            <person name="Wang C."/>
            <person name="Huo Q."/>
            <person name="Li W."/>
            <person name="Guo W."/>
            <person name="Chen H."/>
            <person name="Chen S."/>
            <person name="Zhou L."/>
            <person name="Zhou L."/>
            <person name="Ni X."/>
            <person name="Tian J."/>
            <person name="Zhou Y."/>
            <person name="Sheng Y."/>
            <person name="Liu T."/>
            <person name="Pan Y."/>
            <person name="Xia L."/>
            <person name="Li J."/>
            <person name="Zhao F."/>
            <person name="Cao W."/>
        </authorList>
    </citation>
    <scope>NUCLEOTIDE SEQUENCE</scope>
    <source>
        <strain evidence="8">Rmic-2018</strain>
        <tissue evidence="8">Larvae</tissue>
    </source>
</reference>
<comment type="subcellular location">
    <subcellularLocation>
        <location evidence="1">Golgi apparatus membrane</location>
        <topology evidence="1">Single-pass type II membrane protein</topology>
    </subcellularLocation>
</comment>
<keyword evidence="4" id="KW-0808">Transferase</keyword>
<dbReference type="Proteomes" id="UP000821866">
    <property type="component" value="Unassembled WGS sequence"/>
</dbReference>
<keyword evidence="3" id="KW-0328">Glycosyltransferase</keyword>
<evidence type="ECO:0000256" key="1">
    <source>
        <dbReference type="ARBA" id="ARBA00004323"/>
    </source>
</evidence>
<name>A0A9J6CYM7_RHIMP</name>
<dbReference type="InterPro" id="IPR029044">
    <property type="entry name" value="Nucleotide-diphossugar_trans"/>
</dbReference>
<evidence type="ECO:0000313" key="9">
    <source>
        <dbReference type="Proteomes" id="UP000821866"/>
    </source>
</evidence>
<dbReference type="PANTHER" id="PTHR12042">
    <property type="entry name" value="LACTOSYLCERAMIDE 4-ALPHA-GALACTOSYLTRANSFERASE ALPHA- 1,4-GALACTOSYLTRANSFERASE"/>
    <property type="match status" value="1"/>
</dbReference>
<sequence>MPLQALPSELESSVYLGSVRGGEPAAREAHDIWFLETSGRRKLTARQACSIESASRHNGDFTVHLLHTGRHLRSCAYRRILSKLPNFSSARLRPRTELAGTPLSRLYSDRRALRESSSLVEHLSDFLRYAIIWKRGGVYLDLNIIVLKSLKPIENSVAFEEDEVHVTNSVLFFRKMHPAVRALMKACARQYDPRSFQSCGPLLLTQLRHAPFYARLVNFLSSSTFFKVSFGEWKMFFDPTMTEKVLEEVNGSYGAHLWNRFSKGTKAIIGSGSPLEHLARIHCPSVYRQASTAGYL</sequence>
<dbReference type="InterPro" id="IPR007577">
    <property type="entry name" value="GlycoTrfase_DXD_sugar-bd_CS"/>
</dbReference>
<evidence type="ECO:0000313" key="8">
    <source>
        <dbReference type="EMBL" id="KAH7958143.1"/>
    </source>
</evidence>
<protein>
    <recommendedName>
        <fullName evidence="7">Alpha 1,4-glycosyltransferase domain-containing protein</fullName>
    </recommendedName>
</protein>
<organism evidence="8 9">
    <name type="scientific">Rhipicephalus microplus</name>
    <name type="common">Cattle tick</name>
    <name type="synonym">Boophilus microplus</name>
    <dbReference type="NCBI Taxonomy" id="6941"/>
    <lineage>
        <taxon>Eukaryota</taxon>
        <taxon>Metazoa</taxon>
        <taxon>Ecdysozoa</taxon>
        <taxon>Arthropoda</taxon>
        <taxon>Chelicerata</taxon>
        <taxon>Arachnida</taxon>
        <taxon>Acari</taxon>
        <taxon>Parasitiformes</taxon>
        <taxon>Ixodida</taxon>
        <taxon>Ixodoidea</taxon>
        <taxon>Ixodidae</taxon>
        <taxon>Rhipicephalinae</taxon>
        <taxon>Rhipicephalus</taxon>
        <taxon>Boophilus</taxon>
    </lineage>
</organism>
<evidence type="ECO:0000256" key="4">
    <source>
        <dbReference type="ARBA" id="ARBA00022679"/>
    </source>
</evidence>
<evidence type="ECO:0000256" key="3">
    <source>
        <dbReference type="ARBA" id="ARBA00022676"/>
    </source>
</evidence>
<dbReference type="InterPro" id="IPR007652">
    <property type="entry name" value="A1-4-GlycosylTfrase_dom"/>
</dbReference>
<dbReference type="AlphaFoldDB" id="A0A9J6CYM7"/>
<dbReference type="InterPro" id="IPR051981">
    <property type="entry name" value="Glycosyltransf_32"/>
</dbReference>
<dbReference type="PANTHER" id="PTHR12042:SF21">
    <property type="entry name" value="ALPHA1,4-GALACTOSYLTRANSFERASE 1-RELATED"/>
    <property type="match status" value="1"/>
</dbReference>
<dbReference type="GO" id="GO:0016758">
    <property type="term" value="F:hexosyltransferase activity"/>
    <property type="evidence" value="ECO:0007669"/>
    <property type="project" value="TreeGrafter"/>
</dbReference>
<dbReference type="GO" id="GO:0000139">
    <property type="term" value="C:Golgi membrane"/>
    <property type="evidence" value="ECO:0007669"/>
    <property type="project" value="UniProtKB-SubCell"/>
</dbReference>
<evidence type="ECO:0000256" key="5">
    <source>
        <dbReference type="ARBA" id="ARBA00023034"/>
    </source>
</evidence>
<proteinExistence type="inferred from homology"/>
<gene>
    <name evidence="8" type="ORF">HPB51_027872</name>
</gene>
<dbReference type="VEuPathDB" id="VectorBase:LOC119185556"/>
<feature type="domain" description="Alpha 1,4-glycosyltransferase" evidence="7">
    <location>
        <begin position="173"/>
        <end position="289"/>
    </location>
</feature>